<evidence type="ECO:0000313" key="17">
    <source>
        <dbReference type="EMBL" id="OWM88876.1"/>
    </source>
</evidence>
<feature type="region of interest" description="Disordered" evidence="15">
    <location>
        <begin position="1"/>
        <end position="26"/>
    </location>
</feature>
<evidence type="ECO:0000256" key="12">
    <source>
        <dbReference type="ARBA" id="ARBA00023157"/>
    </source>
</evidence>
<dbReference type="GO" id="GO:0042742">
    <property type="term" value="P:defense response to bacterium"/>
    <property type="evidence" value="ECO:0007669"/>
    <property type="project" value="UniProtKB-KW"/>
</dbReference>
<evidence type="ECO:0000256" key="1">
    <source>
        <dbReference type="ARBA" id="ARBA00004251"/>
    </source>
</evidence>
<feature type="domain" description="Gnk2-homologous" evidence="16">
    <location>
        <begin position="8"/>
        <end position="111"/>
    </location>
</feature>
<dbReference type="PANTHER" id="PTHR32080:SF54">
    <property type="entry name" value="GNK2-HOMOLOGOUS DOMAIN-CONTAINING PROTEIN"/>
    <property type="match status" value="1"/>
</dbReference>
<dbReference type="Proteomes" id="UP000197138">
    <property type="component" value="Unassembled WGS sequence"/>
</dbReference>
<dbReference type="Gene3D" id="3.30.430.20">
    <property type="entry name" value="Gnk2 domain, C-X8-C-X2-C motif"/>
    <property type="match status" value="1"/>
</dbReference>
<keyword evidence="5" id="KW-0732">Signal</keyword>
<evidence type="ECO:0000256" key="3">
    <source>
        <dbReference type="ARBA" id="ARBA00022577"/>
    </source>
</evidence>
<evidence type="ECO:0000256" key="9">
    <source>
        <dbReference type="ARBA" id="ARBA00022949"/>
    </source>
</evidence>
<evidence type="ECO:0000256" key="7">
    <source>
        <dbReference type="ARBA" id="ARBA00022737"/>
    </source>
</evidence>
<keyword evidence="4" id="KW-0945">Host-virus interaction</keyword>
<evidence type="ECO:0000256" key="8">
    <source>
        <dbReference type="ARBA" id="ARBA00022821"/>
    </source>
</evidence>
<dbReference type="GO" id="GO:0005537">
    <property type="term" value="F:D-mannose binding"/>
    <property type="evidence" value="ECO:0007669"/>
    <property type="project" value="UniProtKB-KW"/>
</dbReference>
<dbReference type="InterPro" id="IPR051378">
    <property type="entry name" value="Cell2Cell_Antifungal"/>
</dbReference>
<dbReference type="AlphaFoldDB" id="A0A218XW53"/>
<gene>
    <name evidence="17" type="ORF">CDL15_Pgr020830</name>
</gene>
<evidence type="ECO:0000256" key="11">
    <source>
        <dbReference type="ARBA" id="ARBA00023035"/>
    </source>
</evidence>
<evidence type="ECO:0000256" key="15">
    <source>
        <dbReference type="SAM" id="MobiDB-lite"/>
    </source>
</evidence>
<comment type="caution">
    <text evidence="17">The sequence shown here is derived from an EMBL/GenBank/DDBJ whole genome shotgun (WGS) entry which is preliminary data.</text>
</comment>
<keyword evidence="7" id="KW-0677">Repeat</keyword>
<accession>A0A218XW53</accession>
<dbReference type="GO" id="GO:0031640">
    <property type="term" value="P:killing of cells of another organism"/>
    <property type="evidence" value="ECO:0007669"/>
    <property type="project" value="UniProtKB-KW"/>
</dbReference>
<proteinExistence type="inferred from homology"/>
<evidence type="ECO:0000256" key="4">
    <source>
        <dbReference type="ARBA" id="ARBA00022581"/>
    </source>
</evidence>
<dbReference type="InterPro" id="IPR002902">
    <property type="entry name" value="GNK2"/>
</dbReference>
<keyword evidence="10" id="KW-0044">Antibiotic</keyword>
<evidence type="ECO:0000256" key="14">
    <source>
        <dbReference type="ARBA" id="ARBA00038393"/>
    </source>
</evidence>
<protein>
    <recommendedName>
        <fullName evidence="16">Gnk2-homologous domain-containing protein</fullName>
    </recommendedName>
</protein>
<evidence type="ECO:0000256" key="5">
    <source>
        <dbReference type="ARBA" id="ARBA00022729"/>
    </source>
</evidence>
<dbReference type="GO" id="GO:0009506">
    <property type="term" value="C:plasmodesma"/>
    <property type="evidence" value="ECO:0007669"/>
    <property type="project" value="UniProtKB-SubCell"/>
</dbReference>
<evidence type="ECO:0000256" key="13">
    <source>
        <dbReference type="ARBA" id="ARBA00024184"/>
    </source>
</evidence>
<keyword evidence="6" id="KW-0430">Lectin</keyword>
<keyword evidence="3" id="KW-0295">Fungicide</keyword>
<dbReference type="CDD" id="cd23509">
    <property type="entry name" value="Gnk2-like"/>
    <property type="match status" value="1"/>
</dbReference>
<evidence type="ECO:0000259" key="16">
    <source>
        <dbReference type="PROSITE" id="PS51473"/>
    </source>
</evidence>
<evidence type="ECO:0000313" key="18">
    <source>
        <dbReference type="Proteomes" id="UP000197138"/>
    </source>
</evidence>
<name>A0A218XW53_PUNGR</name>
<dbReference type="PANTHER" id="PTHR32080">
    <property type="entry name" value="ANTIFUNGAL PROTEIN GINKBILOBIN-2-LIKE"/>
    <property type="match status" value="1"/>
</dbReference>
<organism evidence="17 18">
    <name type="scientific">Punica granatum</name>
    <name type="common">Pomegranate</name>
    <dbReference type="NCBI Taxonomy" id="22663"/>
    <lineage>
        <taxon>Eukaryota</taxon>
        <taxon>Viridiplantae</taxon>
        <taxon>Streptophyta</taxon>
        <taxon>Embryophyta</taxon>
        <taxon>Tracheophyta</taxon>
        <taxon>Spermatophyta</taxon>
        <taxon>Magnoliopsida</taxon>
        <taxon>eudicotyledons</taxon>
        <taxon>Gunneridae</taxon>
        <taxon>Pentapetalae</taxon>
        <taxon>rosids</taxon>
        <taxon>malvids</taxon>
        <taxon>Myrtales</taxon>
        <taxon>Lythraceae</taxon>
        <taxon>Punica</taxon>
    </lineage>
</organism>
<sequence>MIRGDPNTDELDWSCNAEEMDPNGPDPHVVSDLLQFIYSQTPDSGDNFYAEAEAPTRVYYGRAACNGELSHEDCKKCLEDCYYRVFHHCKYKMGGQVKLEDCRMRYEDYPFSDE</sequence>
<reference evidence="18" key="1">
    <citation type="journal article" date="2017" name="Plant J.">
        <title>The pomegranate (Punica granatum L.) genome and the genomics of punicalagin biosynthesis.</title>
        <authorList>
            <person name="Qin G."/>
            <person name="Xu C."/>
            <person name="Ming R."/>
            <person name="Tang H."/>
            <person name="Guyot R."/>
            <person name="Kramer E.M."/>
            <person name="Hu Y."/>
            <person name="Yi X."/>
            <person name="Qi Y."/>
            <person name="Xu X."/>
            <person name="Gao Z."/>
            <person name="Pan H."/>
            <person name="Jian J."/>
            <person name="Tian Y."/>
            <person name="Yue Z."/>
            <person name="Xu Y."/>
        </authorList>
    </citation>
    <scope>NUCLEOTIDE SEQUENCE [LARGE SCALE GENOMIC DNA]</scope>
    <source>
        <strain evidence="18">cv. Dabenzi</strain>
    </source>
</reference>
<comment type="similarity">
    <text evidence="14">Belongs to the cysteine-rich repeat secretory protein family. Plasmodesmata-located proteins (PDLD) subfamily.</text>
</comment>
<evidence type="ECO:0000256" key="10">
    <source>
        <dbReference type="ARBA" id="ARBA00023022"/>
    </source>
</evidence>
<dbReference type="EMBL" id="MTKT01000785">
    <property type="protein sequence ID" value="OWM88876.1"/>
    <property type="molecule type" value="Genomic_DNA"/>
</dbReference>
<keyword evidence="2" id="KW-0929">Antimicrobial</keyword>
<dbReference type="PROSITE" id="PS51473">
    <property type="entry name" value="GNK2"/>
    <property type="match status" value="1"/>
</dbReference>
<keyword evidence="9" id="KW-0965">Cell junction</keyword>
<dbReference type="GO" id="GO:0050832">
    <property type="term" value="P:defense response to fungus"/>
    <property type="evidence" value="ECO:0007669"/>
    <property type="project" value="UniProtKB-KW"/>
</dbReference>
<keyword evidence="11" id="KW-0465">Mannose-binding</keyword>
<keyword evidence="8" id="KW-0611">Plant defense</keyword>
<keyword evidence="12" id="KW-1015">Disulfide bond</keyword>
<dbReference type="Pfam" id="PF01657">
    <property type="entry name" value="Stress-antifung"/>
    <property type="match status" value="1"/>
</dbReference>
<dbReference type="InterPro" id="IPR038408">
    <property type="entry name" value="GNK2_sf"/>
</dbReference>
<evidence type="ECO:0000256" key="6">
    <source>
        <dbReference type="ARBA" id="ARBA00022734"/>
    </source>
</evidence>
<evidence type="ECO:0000256" key="2">
    <source>
        <dbReference type="ARBA" id="ARBA00022529"/>
    </source>
</evidence>
<dbReference type="GO" id="GO:0005886">
    <property type="term" value="C:plasma membrane"/>
    <property type="evidence" value="ECO:0007669"/>
    <property type="project" value="UniProtKB-SubCell"/>
</dbReference>
<comment type="subcellular location">
    <subcellularLocation>
        <location evidence="13">Cell junction</location>
        <location evidence="13">Plasmodesma</location>
    </subcellularLocation>
    <subcellularLocation>
        <location evidence="1">Cell membrane</location>
        <topology evidence="1">Single-pass type I membrane protein</topology>
    </subcellularLocation>
</comment>